<protein>
    <submittedName>
        <fullName evidence="1">Uncharacterized protein</fullName>
    </submittedName>
</protein>
<proteinExistence type="predicted"/>
<comment type="caution">
    <text evidence="1">The sequence shown here is derived from an EMBL/GenBank/DDBJ whole genome shotgun (WGS) entry which is preliminary data.</text>
</comment>
<organism evidence="1 2">
    <name type="scientific">Halteria grandinella</name>
    <dbReference type="NCBI Taxonomy" id="5974"/>
    <lineage>
        <taxon>Eukaryota</taxon>
        <taxon>Sar</taxon>
        <taxon>Alveolata</taxon>
        <taxon>Ciliophora</taxon>
        <taxon>Intramacronucleata</taxon>
        <taxon>Spirotrichea</taxon>
        <taxon>Stichotrichia</taxon>
        <taxon>Sporadotrichida</taxon>
        <taxon>Halteriidae</taxon>
        <taxon>Halteria</taxon>
    </lineage>
</organism>
<dbReference type="EMBL" id="RRYP01002156">
    <property type="protein sequence ID" value="TNV85094.1"/>
    <property type="molecule type" value="Genomic_DNA"/>
</dbReference>
<dbReference type="Proteomes" id="UP000785679">
    <property type="component" value="Unassembled WGS sequence"/>
</dbReference>
<dbReference type="AlphaFoldDB" id="A0A8J8P2Y4"/>
<reference evidence="1" key="1">
    <citation type="submission" date="2019-06" db="EMBL/GenBank/DDBJ databases">
        <authorList>
            <person name="Zheng W."/>
        </authorList>
    </citation>
    <scope>NUCLEOTIDE SEQUENCE</scope>
    <source>
        <strain evidence="1">QDHG01</strain>
    </source>
</reference>
<sequence>MLSSDRASLECMVHWNFEFLKNLARHAFAFSSYCVTFYRQFNSVRIVRFQNGFLRTGEGVHSSSLARISYGEKNLLSFLDLRTTFNLIDDFGEFVALILRVQYFDVHFFSFLNIIHLTNSSELSVYPIVQRILFAICLQQALLNLSTLMPSMYRNDFISIFEDAKNHKIHGVPSQ</sequence>
<evidence type="ECO:0000313" key="1">
    <source>
        <dbReference type="EMBL" id="TNV85094.1"/>
    </source>
</evidence>
<name>A0A8J8P2Y4_HALGN</name>
<accession>A0A8J8P2Y4</accession>
<evidence type="ECO:0000313" key="2">
    <source>
        <dbReference type="Proteomes" id="UP000785679"/>
    </source>
</evidence>
<keyword evidence="2" id="KW-1185">Reference proteome</keyword>
<gene>
    <name evidence="1" type="ORF">FGO68_gene3189</name>
</gene>